<comment type="caution">
    <text evidence="1">The sequence shown here is derived from an EMBL/GenBank/DDBJ whole genome shotgun (WGS) entry which is preliminary data.</text>
</comment>
<dbReference type="Proteomes" id="UP000749453">
    <property type="component" value="Unassembled WGS sequence"/>
</dbReference>
<evidence type="ECO:0000313" key="3">
    <source>
        <dbReference type="Proteomes" id="UP000749453"/>
    </source>
</evidence>
<gene>
    <name evidence="1" type="ORF">JJW18_05095</name>
    <name evidence="2" type="ORF">JJW19_20075</name>
</gene>
<reference evidence="1" key="2">
    <citation type="submission" date="2021-01" db="EMBL/GenBank/DDBJ databases">
        <authorList>
            <person name="Yu Y."/>
        </authorList>
    </citation>
    <scope>NUCLEOTIDE SEQUENCE</scope>
    <source>
        <strain evidence="1">As-5</strain>
        <strain evidence="2">As-6</strain>
    </source>
</reference>
<reference evidence="3" key="1">
    <citation type="submission" date="2021-01" db="EMBL/GenBank/DDBJ databases">
        <title>Stenotrophomonas maltophilia.</title>
        <authorList>
            <person name="Yu Y."/>
        </authorList>
    </citation>
    <scope>NUCLEOTIDE SEQUENCE [LARGE SCALE GENOMIC DNA]</scope>
    <source>
        <strain evidence="3">As-6</strain>
    </source>
</reference>
<protein>
    <submittedName>
        <fullName evidence="1">Uncharacterized protein</fullName>
    </submittedName>
</protein>
<evidence type="ECO:0000313" key="1">
    <source>
        <dbReference type="EMBL" id="MBM9912844.1"/>
    </source>
</evidence>
<proteinExistence type="predicted"/>
<keyword evidence="3" id="KW-1185">Reference proteome</keyword>
<dbReference type="Proteomes" id="UP000784064">
    <property type="component" value="Unassembled WGS sequence"/>
</dbReference>
<accession>A0AAW4GFN3</accession>
<organism evidence="1 4">
    <name type="scientific">Stenotrophomonas lactitubi</name>
    <dbReference type="NCBI Taxonomy" id="2045214"/>
    <lineage>
        <taxon>Bacteria</taxon>
        <taxon>Pseudomonadati</taxon>
        <taxon>Pseudomonadota</taxon>
        <taxon>Gammaproteobacteria</taxon>
        <taxon>Lysobacterales</taxon>
        <taxon>Lysobacteraceae</taxon>
        <taxon>Stenotrophomonas</taxon>
    </lineage>
</organism>
<dbReference type="AlphaFoldDB" id="A0AAW4GFN3"/>
<dbReference type="EMBL" id="JAFFTB010000038">
    <property type="protein sequence ID" value="MBM9940443.1"/>
    <property type="molecule type" value="Genomic_DNA"/>
</dbReference>
<name>A0AAW4GFN3_9GAMM</name>
<dbReference type="EMBL" id="JAFFTA010000005">
    <property type="protein sequence ID" value="MBM9912844.1"/>
    <property type="molecule type" value="Genomic_DNA"/>
</dbReference>
<evidence type="ECO:0000313" key="4">
    <source>
        <dbReference type="Proteomes" id="UP000784064"/>
    </source>
</evidence>
<evidence type="ECO:0000313" key="2">
    <source>
        <dbReference type="EMBL" id="MBM9940443.1"/>
    </source>
</evidence>
<sequence length="426" mass="45850">MLKMLRWLGWAMLALVVMAVAAWLLSRFWPLSAAQREDRRLLEAVQPNEGRNGFALLWTLPFDGLDQAQREAALADDVQRWKASPSQASHASLLAAKHAPLTLDGAGRCAVGPVGCLAQVRADPQRFADAHTGHAGLHQRLARLADFDRFDSPFQPSGIELMPLPAYTPLLDGASAQALAYLQGDVAGAVEAGCRSVRFGRRMMRTSSTLMDSMMGAVVVRTHAALLGDMLVEQSPGYVLPASCEVALQPLDADEQSLCQAMQGEFAMNKAAIEASTQTAGSRLLLDRDHTLARIAGNFGWACRPAAAKALAADVPLLVPPPPRWDVGCVANPLGCTVSAIAGPSYTQYAARSQDAAAMIRLLGAQRWLRQQAGPADEALARLPAQWRSDTRMPQLSADGRHLQVLRRGPAREGEGPYLSMPLRAD</sequence>